<dbReference type="EMBL" id="JMOD01000007">
    <property type="protein sequence ID" value="KCY21605.1"/>
    <property type="molecule type" value="Genomic_DNA"/>
</dbReference>
<dbReference type="Proteomes" id="UP000027327">
    <property type="component" value="Unassembled WGS sequence"/>
</dbReference>
<dbReference type="AlphaFoldDB" id="A0A062IP73"/>
<dbReference type="RefSeq" id="WP_032035915.1">
    <property type="nucleotide sequence ID" value="NZ_JMOD01000007.1"/>
</dbReference>
<dbReference type="PATRIC" id="fig|1310697.3.peg.592"/>
<gene>
    <name evidence="1" type="ORF">J596_0632</name>
</gene>
<protein>
    <recommendedName>
        <fullName evidence="3">Phage protein, HK97 gp10 family</fullName>
    </recommendedName>
</protein>
<evidence type="ECO:0008006" key="3">
    <source>
        <dbReference type="Google" id="ProtNLM"/>
    </source>
</evidence>
<name>A0A062IP73_ACIBA</name>
<accession>A0A062IP73</accession>
<dbReference type="NCBIfam" id="TIGR01725">
    <property type="entry name" value="phge_HK97_gp10"/>
    <property type="match status" value="1"/>
</dbReference>
<comment type="caution">
    <text evidence="1">The sequence shown here is derived from an EMBL/GenBank/DDBJ whole genome shotgun (WGS) entry which is preliminary data.</text>
</comment>
<dbReference type="Pfam" id="PF04883">
    <property type="entry name" value="HK97-gp10_like"/>
    <property type="match status" value="1"/>
</dbReference>
<dbReference type="InterPro" id="IPR010064">
    <property type="entry name" value="HK97-gp10_tail"/>
</dbReference>
<sequence length="162" mass="18285">MAGFQLEGLDEALKKMDEMTKNIQKKHLKKALREGAKIVQKSAKENAQKINDPKTSADIAKNIVIRAGKAVDKNSVKVRVGVKDGGEFWRQNKNVQRKGKKRQKNPHYTFLENDTRHFWLVEFGTAKTKAQPFMRPALESNIDSVTEAVAAKLKKDILGDIN</sequence>
<proteinExistence type="predicted"/>
<evidence type="ECO:0000313" key="1">
    <source>
        <dbReference type="EMBL" id="KCY21605.1"/>
    </source>
</evidence>
<evidence type="ECO:0000313" key="2">
    <source>
        <dbReference type="Proteomes" id="UP000027327"/>
    </source>
</evidence>
<reference evidence="1 2" key="1">
    <citation type="submission" date="2014-04" db="EMBL/GenBank/DDBJ databases">
        <title>Comparative genomics and transcriptomics to identify genetic mechanisms underlying the emergence of carbapenem resistant Acinetobacter baumannii (CRAb).</title>
        <authorList>
            <person name="Harris A.D."/>
            <person name="Johnson K.J."/>
            <person name="George J."/>
            <person name="Nadendla S."/>
            <person name="Daugherty S.C."/>
            <person name="Parankush S."/>
            <person name="Sadzewicz L."/>
            <person name="Tallon L."/>
            <person name="Sengamalay N."/>
            <person name="Hazen T.H."/>
            <person name="Rasko D.A."/>
        </authorList>
    </citation>
    <scope>NUCLEOTIDE SEQUENCE [LARGE SCALE GENOMIC DNA]</scope>
    <source>
        <strain evidence="1 2">21072</strain>
    </source>
</reference>
<organism evidence="1 2">
    <name type="scientific">Acinetobacter baumannii 21072</name>
    <dbReference type="NCBI Taxonomy" id="1310697"/>
    <lineage>
        <taxon>Bacteria</taxon>
        <taxon>Pseudomonadati</taxon>
        <taxon>Pseudomonadota</taxon>
        <taxon>Gammaproteobacteria</taxon>
        <taxon>Moraxellales</taxon>
        <taxon>Moraxellaceae</taxon>
        <taxon>Acinetobacter</taxon>
        <taxon>Acinetobacter calcoaceticus/baumannii complex</taxon>
    </lineage>
</organism>